<dbReference type="SUPFAM" id="SSF56672">
    <property type="entry name" value="DNA/RNA polymerases"/>
    <property type="match status" value="1"/>
</dbReference>
<gene>
    <name evidence="3" type="primary">LOC111350876</name>
</gene>
<dbReference type="GO" id="GO:0071897">
    <property type="term" value="P:DNA biosynthetic process"/>
    <property type="evidence" value="ECO:0007669"/>
    <property type="project" value="UniProtKB-ARBA"/>
</dbReference>
<dbReference type="Pfam" id="PF18701">
    <property type="entry name" value="DUF5641"/>
    <property type="match status" value="1"/>
</dbReference>
<dbReference type="InterPro" id="IPR001584">
    <property type="entry name" value="Integrase_cat-core"/>
</dbReference>
<dbReference type="KEGG" id="sliu:111350876"/>
<dbReference type="Gene3D" id="3.30.420.10">
    <property type="entry name" value="Ribonuclease H-like superfamily/Ribonuclease H"/>
    <property type="match status" value="1"/>
</dbReference>
<dbReference type="Gene3D" id="3.30.70.270">
    <property type="match status" value="1"/>
</dbReference>
<dbReference type="PROSITE" id="PS50994">
    <property type="entry name" value="INTEGRASE"/>
    <property type="match status" value="1"/>
</dbReference>
<dbReference type="PANTHER" id="PTHR47331:SF1">
    <property type="entry name" value="GAG-LIKE PROTEIN"/>
    <property type="match status" value="1"/>
</dbReference>
<dbReference type="Proteomes" id="UP000301870">
    <property type="component" value="Chromosome 12"/>
</dbReference>
<reference evidence="3" key="1">
    <citation type="submission" date="2025-08" db="UniProtKB">
        <authorList>
            <consortium name="RefSeq"/>
        </authorList>
    </citation>
    <scope>IDENTIFICATION</scope>
    <source>
        <strain evidence="3">Ishihara</strain>
        <tissue evidence="3">Whole body</tissue>
    </source>
</reference>
<dbReference type="InterPro" id="IPR043502">
    <property type="entry name" value="DNA/RNA_pol_sf"/>
</dbReference>
<feature type="domain" description="Integrase catalytic" evidence="1">
    <location>
        <begin position="1420"/>
        <end position="1616"/>
    </location>
</feature>
<dbReference type="Pfam" id="PF17921">
    <property type="entry name" value="Integrase_H2C2"/>
    <property type="match status" value="1"/>
</dbReference>
<protein>
    <submittedName>
        <fullName evidence="3">Uncharacterized protein LOC111350876</fullName>
    </submittedName>
</protein>
<dbReference type="InterPro" id="IPR036397">
    <property type="entry name" value="RNaseH_sf"/>
</dbReference>
<dbReference type="OrthoDB" id="5984724at2759"/>
<dbReference type="GeneID" id="111350876"/>
<dbReference type="InterPro" id="IPR012337">
    <property type="entry name" value="RNaseH-like_sf"/>
</dbReference>
<dbReference type="InterPro" id="IPR043128">
    <property type="entry name" value="Rev_trsase/Diguanyl_cyclase"/>
</dbReference>
<dbReference type="CDD" id="cd01644">
    <property type="entry name" value="RT_pepA17"/>
    <property type="match status" value="1"/>
</dbReference>
<dbReference type="Pfam" id="PF03564">
    <property type="entry name" value="DUF1759"/>
    <property type="match status" value="1"/>
</dbReference>
<organism evidence="2 3">
    <name type="scientific">Spodoptera litura</name>
    <name type="common">Asian cotton leafworm</name>
    <dbReference type="NCBI Taxonomy" id="69820"/>
    <lineage>
        <taxon>Eukaryota</taxon>
        <taxon>Metazoa</taxon>
        <taxon>Ecdysozoa</taxon>
        <taxon>Arthropoda</taxon>
        <taxon>Hexapoda</taxon>
        <taxon>Insecta</taxon>
        <taxon>Pterygota</taxon>
        <taxon>Neoptera</taxon>
        <taxon>Endopterygota</taxon>
        <taxon>Lepidoptera</taxon>
        <taxon>Glossata</taxon>
        <taxon>Ditrysia</taxon>
        <taxon>Noctuoidea</taxon>
        <taxon>Noctuidae</taxon>
        <taxon>Amphipyrinae</taxon>
        <taxon>Spodoptera</taxon>
    </lineage>
</organism>
<sequence length="1732" mass="197798">MSANELINVLEDTATLLQKTQVNIKKCPKTRLTKGYVEARIKCIEEYWTTFRETHQQLVKITSKEQKQKLNYFVNEDFYSYEDLYLMLLADLQDLLSTLNAPLPASSKNNSSTNTNNDQLVRLPRIQLPSFSGNYEDWTTFQDLFISLVHENTAISDVQKLHYLKSIVTGEAELLLKPIQITQSNYEQAWTVLKSRYDNKRLIINSVLKKLFSQRKINTQSANQIKSLLDVTTDCLNNLQNLNINTNSWDPIIIFILIQKMDPETHKEWEQTVCTNEADKLPTWDDLKQFLQSRYRTLELVMSTSGLREKPIKERSHLVTATAATSPLSVNRKCVLCKESHTLCHCKEFTKLQPAERSEYVKSNNICFNCLAAGHSAYQCKLRMSCRICSRRHHTLLHRPKDAASSVQSEDSKQPRAIQHGVEEKEELVNTTIASHHSTKQSTSVALLATATVLARNDHNHTVVLRALVDQGSQASFISEKATQLLKLTRHTARGSIIGVGSTRTNVDHVVQLRIGSRWNPSYEINVQAYVMSKQLTTKIPSKAVTVTHWPHLEGLNLADPEYHKRGPIDLLLGVKEYAQIVQQQLIKGPPGSPCAQETNLGWILFGEINTNVTEESFLVLHQQIEVDNMLKSLWEIDTGKKRILTREEKLCETIYVNTHARTEEGRYVVSLPFKTENPLCLNGNTKEIARKRLLQLERRFRKEPSLKENYQKAMQEYIKSNYMEKIPENESNKNKAVYLPHHAVIRTDKETSKTRVVFDASAKGSNDVSLNDELLVGPQLQDDLRDIVMRSRLHRVCYASDIQKMFLQVLLHKEDADTYQRLLWREEESDPINEYRMLRVTFGTASAPYLAVRTLHQVADDEGGNHPEAVRVIKSDLYMDDLISGEDTAEQAIQAAQKISSILQRGGFILSKWSSNSKDFMQFIDANKRSTRVQLDLKLDGTVQALGLIWNLGTDQFQYKIDLPPVSDKITKRTILSDMQKLFDPLGWIAPSVILAKILIQKLWMEKTGWDDKISQTLIDEWLTIRKDFEEVKNIYIDRWLGTFSNEVDKIEIHGFSDASTRAYAAVVYVRIKRQDGSVSTKLQAAKTRVAPLRTVSLPRLELCGALLLSRLLKQIQQALRIPTSNVYAWTDSTIVLAWLSGDPHNWKTFVANRVVEIAENVDNNRWFHVSSEDNPADIGSRGMLLVDLEKSDLWWKGPTWLSETEIILKQECASTDLERKPDKIQANLKIDIEEGLTSQFKEYTNLQELIKAITYCIRFLKFKRNLENMEKDFTTKELERALMKCIVLVQQEEFKDDIERLKSNKALKKESKIKTLNPYLDGAGILRVGGRLRNANLDEQIKHPIVLGNKNDLVTLIIADAHARTLHGGVQLMLSYLSSRYWIIRGKTLIKSCIHKCLICARLRAKSRTQIMGDLPKVRVTPARAFLHTGVDFAGPFQISMSKGRGIRTQKAYICVFICMSTKAIHLELVSDLTSEAFIAAFKRFVARRGKCSDIWSDQGRNFVGANKELMAAWKEANLVFEGVISNTLAMEGTQWHYIPAYSPNFGGLWEAGVKSVKHHLKRVLSTNLTYEEMITVLCQIEACLNSRPLCPIDDKDPDCIEVLTPGHFLIGEAPIVVPSPDFKDAKMHSLSRWQYTQKLLGDFWRRWQQEYLTRLQQRPIWLKKIEEFKVGDVVLIKTDGLPPGKYSLGRVIEKHPGEDGVTRVYSIKSGNSIVKRCCSKLCALPIDFE</sequence>
<dbReference type="Pfam" id="PF05380">
    <property type="entry name" value="Peptidase_A17"/>
    <property type="match status" value="1"/>
</dbReference>
<name>A0A9J7DUE0_SPOLT</name>
<dbReference type="RefSeq" id="XP_022818356.1">
    <property type="nucleotide sequence ID" value="XM_022962588.1"/>
</dbReference>
<evidence type="ECO:0000259" key="1">
    <source>
        <dbReference type="PROSITE" id="PS50994"/>
    </source>
</evidence>
<evidence type="ECO:0000313" key="3">
    <source>
        <dbReference type="RefSeq" id="XP_022818356.1"/>
    </source>
</evidence>
<accession>A0A9J7DUE0</accession>
<dbReference type="SUPFAM" id="SSF53098">
    <property type="entry name" value="Ribonuclease H-like"/>
    <property type="match status" value="1"/>
</dbReference>
<dbReference type="GO" id="GO:0015074">
    <property type="term" value="P:DNA integration"/>
    <property type="evidence" value="ECO:0007669"/>
    <property type="project" value="InterPro"/>
</dbReference>
<keyword evidence="2" id="KW-1185">Reference proteome</keyword>
<dbReference type="Gene3D" id="3.10.10.10">
    <property type="entry name" value="HIV Type 1 Reverse Transcriptase, subunit A, domain 1"/>
    <property type="match status" value="1"/>
</dbReference>
<evidence type="ECO:0000313" key="2">
    <source>
        <dbReference type="Proteomes" id="UP000301870"/>
    </source>
</evidence>
<dbReference type="GO" id="GO:0003676">
    <property type="term" value="F:nucleic acid binding"/>
    <property type="evidence" value="ECO:0007669"/>
    <property type="project" value="InterPro"/>
</dbReference>
<dbReference type="InterPro" id="IPR005312">
    <property type="entry name" value="DUF1759"/>
</dbReference>
<dbReference type="InterPro" id="IPR008042">
    <property type="entry name" value="Retrotrans_Pao"/>
</dbReference>
<dbReference type="PANTHER" id="PTHR47331">
    <property type="entry name" value="PHD-TYPE DOMAIN-CONTAINING PROTEIN"/>
    <property type="match status" value="1"/>
</dbReference>
<proteinExistence type="predicted"/>
<dbReference type="InterPro" id="IPR040676">
    <property type="entry name" value="DUF5641"/>
</dbReference>
<dbReference type="InterPro" id="IPR041588">
    <property type="entry name" value="Integrase_H2C2"/>
</dbReference>
<dbReference type="GO" id="GO:0042575">
    <property type="term" value="C:DNA polymerase complex"/>
    <property type="evidence" value="ECO:0007669"/>
    <property type="project" value="UniProtKB-ARBA"/>
</dbReference>